<evidence type="ECO:0000313" key="2">
    <source>
        <dbReference type="Proteomes" id="UP000828390"/>
    </source>
</evidence>
<dbReference type="EMBL" id="JAIWYP010000004">
    <property type="protein sequence ID" value="KAH3830804.1"/>
    <property type="molecule type" value="Genomic_DNA"/>
</dbReference>
<accession>A0A9D4HCB4</accession>
<reference evidence="1" key="2">
    <citation type="submission" date="2020-11" db="EMBL/GenBank/DDBJ databases">
        <authorList>
            <person name="McCartney M.A."/>
            <person name="Auch B."/>
            <person name="Kono T."/>
            <person name="Mallez S."/>
            <person name="Becker A."/>
            <person name="Gohl D.M."/>
            <person name="Silverstein K.A.T."/>
            <person name="Koren S."/>
            <person name="Bechman K.B."/>
            <person name="Herman A."/>
            <person name="Abrahante J.E."/>
            <person name="Garbe J."/>
        </authorList>
    </citation>
    <scope>NUCLEOTIDE SEQUENCE</scope>
    <source>
        <strain evidence="1">Duluth1</strain>
        <tissue evidence="1">Whole animal</tissue>
    </source>
</reference>
<dbReference type="PANTHER" id="PTHR47018:SF1">
    <property type="entry name" value="TESMIN_TSO1-LIKE CXC DOMAIN-CONTAINING PROTEIN"/>
    <property type="match status" value="1"/>
</dbReference>
<name>A0A9D4HCB4_DREPO</name>
<dbReference type="Proteomes" id="UP000828390">
    <property type="component" value="Unassembled WGS sequence"/>
</dbReference>
<proteinExistence type="predicted"/>
<gene>
    <name evidence="1" type="ORF">DPMN_104057</name>
</gene>
<keyword evidence="2" id="KW-1185">Reference proteome</keyword>
<evidence type="ECO:0000313" key="1">
    <source>
        <dbReference type="EMBL" id="KAH3830804.1"/>
    </source>
</evidence>
<protein>
    <submittedName>
        <fullName evidence="1">Uncharacterized protein</fullName>
    </submittedName>
</protein>
<organism evidence="1 2">
    <name type="scientific">Dreissena polymorpha</name>
    <name type="common">Zebra mussel</name>
    <name type="synonym">Mytilus polymorpha</name>
    <dbReference type="NCBI Taxonomy" id="45954"/>
    <lineage>
        <taxon>Eukaryota</taxon>
        <taxon>Metazoa</taxon>
        <taxon>Spiralia</taxon>
        <taxon>Lophotrochozoa</taxon>
        <taxon>Mollusca</taxon>
        <taxon>Bivalvia</taxon>
        <taxon>Autobranchia</taxon>
        <taxon>Heteroconchia</taxon>
        <taxon>Euheterodonta</taxon>
        <taxon>Imparidentia</taxon>
        <taxon>Neoheterodontei</taxon>
        <taxon>Myida</taxon>
        <taxon>Dreissenoidea</taxon>
        <taxon>Dreissenidae</taxon>
        <taxon>Dreissena</taxon>
    </lineage>
</organism>
<sequence>MLGHETSFDGRFQEGCNERLVPSALLQFVCMIEHGVDIKLQFETSNTDLTMAQLLQYNCFSKTEDSLITNRHTKEREPPFPIFMGMSVYAKTRKKVLVELLNELCIPYTRVLEVSAHLGDCDDGRYIEEGHVCPSILRKGQH</sequence>
<dbReference type="AlphaFoldDB" id="A0A9D4HCB4"/>
<comment type="caution">
    <text evidence="1">The sequence shown here is derived from an EMBL/GenBank/DDBJ whole genome shotgun (WGS) entry which is preliminary data.</text>
</comment>
<reference evidence="1" key="1">
    <citation type="journal article" date="2019" name="bioRxiv">
        <title>The Genome of the Zebra Mussel, Dreissena polymorpha: A Resource for Invasive Species Research.</title>
        <authorList>
            <person name="McCartney M.A."/>
            <person name="Auch B."/>
            <person name="Kono T."/>
            <person name="Mallez S."/>
            <person name="Zhang Y."/>
            <person name="Obille A."/>
            <person name="Becker A."/>
            <person name="Abrahante J.E."/>
            <person name="Garbe J."/>
            <person name="Badalamenti J.P."/>
            <person name="Herman A."/>
            <person name="Mangelson H."/>
            <person name="Liachko I."/>
            <person name="Sullivan S."/>
            <person name="Sone E.D."/>
            <person name="Koren S."/>
            <person name="Silverstein K.A.T."/>
            <person name="Beckman K.B."/>
            <person name="Gohl D.M."/>
        </authorList>
    </citation>
    <scope>NUCLEOTIDE SEQUENCE</scope>
    <source>
        <strain evidence="1">Duluth1</strain>
        <tissue evidence="1">Whole animal</tissue>
    </source>
</reference>
<dbReference type="PANTHER" id="PTHR47018">
    <property type="entry name" value="CXC DOMAIN-CONTAINING PROTEIN-RELATED"/>
    <property type="match status" value="1"/>
</dbReference>